<dbReference type="STRING" id="1302659.I858_008425"/>
<dbReference type="KEGG" id="pll:I858_008425"/>
<dbReference type="RefSeq" id="WP_049693770.1">
    <property type="nucleotide sequence ID" value="NZ_CP016540.2"/>
</dbReference>
<evidence type="ECO:0000313" key="1">
    <source>
        <dbReference type="EMBL" id="ANU27017.1"/>
    </source>
</evidence>
<dbReference type="OrthoDB" id="4687120at2"/>
<dbReference type="Proteomes" id="UP000053354">
    <property type="component" value="Chromosome"/>
</dbReference>
<dbReference type="Pfam" id="PF07485">
    <property type="entry name" value="DUF1529"/>
    <property type="match status" value="1"/>
</dbReference>
<dbReference type="EMBL" id="CP016540">
    <property type="protein sequence ID" value="ANU27017.1"/>
    <property type="molecule type" value="Genomic_DNA"/>
</dbReference>
<sequence length="135" mass="15312">MPQLEQMAEKVGLLMNAEVEIQGSVCLIKQIRSIRISAHSKQFNCMLEHDISFTNLKKDGTAYNQAEIVLLPEELEDFITALHHHSIPVPINYQYRVDTNPNILCVYLSSQEAPEDFAIRLLAAFEVIQQNSLVS</sequence>
<proteinExistence type="predicted"/>
<evidence type="ECO:0008006" key="3">
    <source>
        <dbReference type="Google" id="ProtNLM"/>
    </source>
</evidence>
<reference evidence="1" key="1">
    <citation type="submission" date="2016-10" db="EMBL/GenBank/DDBJ databases">
        <authorList>
            <person name="See-Too W.S."/>
        </authorList>
    </citation>
    <scope>NUCLEOTIDE SEQUENCE</scope>
    <source>
        <strain evidence="1">L10.15</strain>
    </source>
</reference>
<dbReference type="AlphaFoldDB" id="A0A1B1S1E0"/>
<keyword evidence="2" id="KW-1185">Reference proteome</keyword>
<gene>
    <name evidence="1" type="ORF">I858_008425</name>
</gene>
<evidence type="ECO:0000313" key="2">
    <source>
        <dbReference type="Proteomes" id="UP000053354"/>
    </source>
</evidence>
<dbReference type="InterPro" id="IPR011094">
    <property type="entry name" value="Uncharacterised_LppY/LpqO"/>
</dbReference>
<accession>A0A1B1S1E0</accession>
<protein>
    <recommendedName>
        <fullName evidence="3">DUF1259 domain-containing protein</fullName>
    </recommendedName>
</protein>
<organism evidence="1 2">
    <name type="scientific">Planococcus versutus</name>
    <dbReference type="NCBI Taxonomy" id="1302659"/>
    <lineage>
        <taxon>Bacteria</taxon>
        <taxon>Bacillati</taxon>
        <taxon>Bacillota</taxon>
        <taxon>Bacilli</taxon>
        <taxon>Bacillales</taxon>
        <taxon>Caryophanaceae</taxon>
        <taxon>Planococcus</taxon>
    </lineage>
</organism>
<name>A0A1B1S1E0_9BACL</name>